<evidence type="ECO:0000256" key="1">
    <source>
        <dbReference type="ARBA" id="ARBA00004651"/>
    </source>
</evidence>
<dbReference type="InterPro" id="IPR017452">
    <property type="entry name" value="GPCR_Rhodpsn_7TM"/>
</dbReference>
<feature type="transmembrane region" description="Helical" evidence="10">
    <location>
        <begin position="198"/>
        <end position="221"/>
    </location>
</feature>
<evidence type="ECO:0000256" key="6">
    <source>
        <dbReference type="ARBA" id="ARBA00023040"/>
    </source>
</evidence>
<keyword evidence="8" id="KW-0675">Receptor</keyword>
<dbReference type="SUPFAM" id="SSF81321">
    <property type="entry name" value="Family A G protein-coupled receptor-like"/>
    <property type="match status" value="2"/>
</dbReference>
<organism evidence="12 13">
    <name type="scientific">Homarus americanus</name>
    <name type="common">American lobster</name>
    <dbReference type="NCBI Taxonomy" id="6706"/>
    <lineage>
        <taxon>Eukaryota</taxon>
        <taxon>Metazoa</taxon>
        <taxon>Ecdysozoa</taxon>
        <taxon>Arthropoda</taxon>
        <taxon>Crustacea</taxon>
        <taxon>Multicrustacea</taxon>
        <taxon>Malacostraca</taxon>
        <taxon>Eumalacostraca</taxon>
        <taxon>Eucarida</taxon>
        <taxon>Decapoda</taxon>
        <taxon>Pleocyemata</taxon>
        <taxon>Astacidea</taxon>
        <taxon>Nephropoidea</taxon>
        <taxon>Nephropidae</taxon>
        <taxon>Homarus</taxon>
    </lineage>
</organism>
<dbReference type="InterPro" id="IPR000276">
    <property type="entry name" value="GPCR_Rhodpsn"/>
</dbReference>
<keyword evidence="3" id="KW-1003">Cell membrane</keyword>
<evidence type="ECO:0000313" key="12">
    <source>
        <dbReference type="EMBL" id="KAG7170800.1"/>
    </source>
</evidence>
<evidence type="ECO:0000256" key="2">
    <source>
        <dbReference type="ARBA" id="ARBA00010663"/>
    </source>
</evidence>
<feature type="transmembrane region" description="Helical" evidence="10">
    <location>
        <begin position="285"/>
        <end position="306"/>
    </location>
</feature>
<evidence type="ECO:0000256" key="3">
    <source>
        <dbReference type="ARBA" id="ARBA00022475"/>
    </source>
</evidence>
<feature type="transmembrane region" description="Helical" evidence="10">
    <location>
        <begin position="500"/>
        <end position="521"/>
    </location>
</feature>
<evidence type="ECO:0000259" key="11">
    <source>
        <dbReference type="PROSITE" id="PS50262"/>
    </source>
</evidence>
<dbReference type="Pfam" id="PF00001">
    <property type="entry name" value="7tm_1"/>
    <property type="match status" value="1"/>
</dbReference>
<evidence type="ECO:0000256" key="8">
    <source>
        <dbReference type="ARBA" id="ARBA00023170"/>
    </source>
</evidence>
<accession>A0A8J5KIY2</accession>
<keyword evidence="4 10" id="KW-0812">Transmembrane</keyword>
<keyword evidence="6" id="KW-0297">G-protein coupled receptor</keyword>
<evidence type="ECO:0000313" key="13">
    <source>
        <dbReference type="Proteomes" id="UP000747542"/>
    </source>
</evidence>
<feature type="transmembrane region" description="Helical" evidence="10">
    <location>
        <begin position="23"/>
        <end position="49"/>
    </location>
</feature>
<dbReference type="GO" id="GO:0005886">
    <property type="term" value="C:plasma membrane"/>
    <property type="evidence" value="ECO:0007669"/>
    <property type="project" value="UniProtKB-SubCell"/>
</dbReference>
<feature type="domain" description="G-protein coupled receptors family 1 profile" evidence="11">
    <location>
        <begin position="35"/>
        <end position="304"/>
    </location>
</feature>
<comment type="caution">
    <text evidence="12">The sequence shown here is derived from an EMBL/GenBank/DDBJ whole genome shotgun (WGS) entry which is preliminary data.</text>
</comment>
<evidence type="ECO:0000256" key="9">
    <source>
        <dbReference type="ARBA" id="ARBA00023224"/>
    </source>
</evidence>
<comment type="subcellular location">
    <subcellularLocation>
        <location evidence="1">Cell membrane</location>
        <topology evidence="1">Multi-pass membrane protein</topology>
    </subcellularLocation>
</comment>
<sequence length="579" mass="65705">MNTSTVSPGDAPLPEGWIIAAQAWALTVACVGGVGNLVTLSTIAHQLYLDRMWRRGRYQHGKRPVVSLEGDTLLLLHLSFCDFLYCTINLPLTIVTYGYAIDPKKGDPSKVFCTGAALFRYVNALAEWTTLGLLTVQRCVDLGRFRGARFFRPRPTIFFIVAIWVGSVLLQMGALTEGHFNYDEETYKCDMTKPEARIFFYSLESLLPCGLMLTGCLSIIFQIWRNTRKLRAAGMPRDLVHQRFRKMLKSTALLLALLLLFLACIIPICVYNIMMLVTGRNQVSLGIGIFMFYWLQYAVNFMIYAASNTNYRKAYKYFFRSVAENARNFFKARTRRGETSTLRGSRLSSNITQVPDVCSTDLVSPHGTEVCPSSFHLINFHTLKDSHLEGHPLQHLDDKSSLPTIRRHFHYSSISSDGTPSSRRSTLTMETTIQEGHFAYDRSSFKCDLSNTSARVYFYCLQSLLPCILMLTGCCSIICQVRRNTTKLLAAGMAMMRSTALLLALLLLFLFCVIPICVHNVETLLTGQINIPLNIAIYMLYWVQYGVNFFVYAAVNPRFRKACKEDQHHHLRLISTHYL</sequence>
<evidence type="ECO:0000256" key="10">
    <source>
        <dbReference type="SAM" id="Phobius"/>
    </source>
</evidence>
<evidence type="ECO:0000256" key="7">
    <source>
        <dbReference type="ARBA" id="ARBA00023136"/>
    </source>
</evidence>
<dbReference type="Gene3D" id="1.20.1070.10">
    <property type="entry name" value="Rhodopsin 7-helix transmembrane proteins"/>
    <property type="match status" value="2"/>
</dbReference>
<keyword evidence="13" id="KW-1185">Reference proteome</keyword>
<feature type="transmembrane region" description="Helical" evidence="10">
    <location>
        <begin position="533"/>
        <end position="555"/>
    </location>
</feature>
<dbReference type="EMBL" id="JAHLQT010013493">
    <property type="protein sequence ID" value="KAG7170800.1"/>
    <property type="molecule type" value="Genomic_DNA"/>
</dbReference>
<feature type="transmembrane region" description="Helical" evidence="10">
    <location>
        <begin position="156"/>
        <end position="175"/>
    </location>
</feature>
<dbReference type="CDD" id="cd00637">
    <property type="entry name" value="7tm_classA_rhodopsin-like"/>
    <property type="match status" value="1"/>
</dbReference>
<dbReference type="PANTHER" id="PTHR24228:SF74">
    <property type="entry name" value="G-PROTEIN COUPLED RECEPTORS FAMILY 1 PROFILE DOMAIN-CONTAINING PROTEIN"/>
    <property type="match status" value="1"/>
</dbReference>
<gene>
    <name evidence="12" type="primary">Tre1-L2</name>
    <name evidence="12" type="ORF">Hamer_G021179</name>
</gene>
<proteinExistence type="inferred from homology"/>
<name>A0A8J5KIY2_HOMAM</name>
<keyword evidence="5 10" id="KW-1133">Transmembrane helix</keyword>
<evidence type="ECO:0000256" key="4">
    <source>
        <dbReference type="ARBA" id="ARBA00022692"/>
    </source>
</evidence>
<dbReference type="AlphaFoldDB" id="A0A8J5KIY2"/>
<comment type="similarity">
    <text evidence="2">Belongs to the G-protein coupled receptor 1 family.</text>
</comment>
<dbReference type="PANTHER" id="PTHR24228">
    <property type="entry name" value="B2 BRADYKININ RECEPTOR/ANGIOTENSIN II RECEPTOR"/>
    <property type="match status" value="1"/>
</dbReference>
<protein>
    <submittedName>
        <fullName evidence="12">Trapped in endoderm-1-like 2</fullName>
    </submittedName>
</protein>
<keyword evidence="7 10" id="KW-0472">Membrane</keyword>
<dbReference type="GO" id="GO:0004930">
    <property type="term" value="F:G protein-coupled receptor activity"/>
    <property type="evidence" value="ECO:0007669"/>
    <property type="project" value="UniProtKB-KW"/>
</dbReference>
<feature type="transmembrane region" description="Helical" evidence="10">
    <location>
        <begin position="252"/>
        <end position="273"/>
    </location>
</feature>
<evidence type="ECO:0000256" key="5">
    <source>
        <dbReference type="ARBA" id="ARBA00022989"/>
    </source>
</evidence>
<reference evidence="12" key="1">
    <citation type="journal article" date="2021" name="Sci. Adv.">
        <title>The American lobster genome reveals insights on longevity, neural, and immune adaptations.</title>
        <authorList>
            <person name="Polinski J.M."/>
            <person name="Zimin A.V."/>
            <person name="Clark K.F."/>
            <person name="Kohn A.B."/>
            <person name="Sadowski N."/>
            <person name="Timp W."/>
            <person name="Ptitsyn A."/>
            <person name="Khanna P."/>
            <person name="Romanova D.Y."/>
            <person name="Williams P."/>
            <person name="Greenwood S.J."/>
            <person name="Moroz L.L."/>
            <person name="Walt D.R."/>
            <person name="Bodnar A.G."/>
        </authorList>
    </citation>
    <scope>NUCLEOTIDE SEQUENCE</scope>
    <source>
        <strain evidence="12">GMGI-L3</strain>
    </source>
</reference>
<dbReference type="Proteomes" id="UP000747542">
    <property type="component" value="Unassembled WGS sequence"/>
</dbReference>
<dbReference type="PROSITE" id="PS50262">
    <property type="entry name" value="G_PROTEIN_RECEP_F1_2"/>
    <property type="match status" value="1"/>
</dbReference>
<keyword evidence="9" id="KW-0807">Transducer</keyword>